<organism evidence="2 3">
    <name type="scientific">Plakobranchus ocellatus</name>
    <dbReference type="NCBI Taxonomy" id="259542"/>
    <lineage>
        <taxon>Eukaryota</taxon>
        <taxon>Metazoa</taxon>
        <taxon>Spiralia</taxon>
        <taxon>Lophotrochozoa</taxon>
        <taxon>Mollusca</taxon>
        <taxon>Gastropoda</taxon>
        <taxon>Heterobranchia</taxon>
        <taxon>Euthyneura</taxon>
        <taxon>Panpulmonata</taxon>
        <taxon>Sacoglossa</taxon>
        <taxon>Placobranchoidea</taxon>
        <taxon>Plakobranchidae</taxon>
        <taxon>Plakobranchus</taxon>
    </lineage>
</organism>
<proteinExistence type="predicted"/>
<feature type="compositionally biased region" description="Polar residues" evidence="1">
    <location>
        <begin position="192"/>
        <end position="201"/>
    </location>
</feature>
<feature type="compositionally biased region" description="Gly residues" evidence="1">
    <location>
        <begin position="88"/>
        <end position="98"/>
    </location>
</feature>
<feature type="compositionally biased region" description="Low complexity" evidence="1">
    <location>
        <begin position="99"/>
        <end position="108"/>
    </location>
</feature>
<feature type="compositionally biased region" description="Basic and acidic residues" evidence="1">
    <location>
        <begin position="14"/>
        <end position="26"/>
    </location>
</feature>
<protein>
    <submittedName>
        <fullName evidence="2">Uncharacterized protein</fullName>
    </submittedName>
</protein>
<sequence>MDGKRARGRQSLTWKKEWHQGMDKQKNRQNVSVPNGTDESPFHINPHPTSHTHTHLTLLNNMRISLVEEGLGRCLDSKRGGGKRGNNVEGGGESGGDISGSDVDAGNDGSEGNGSGDSGSDIGSVGSGDYVANGGGNGDDGCSNGGIYVGGIGSISGVGCDGRGNGGGSMTSIVTAGNSSTWLASPVKLGNKNKNNLTRDGNSAEIPDIPRGRCAEKARKTPAGEKRLVARNG</sequence>
<comment type="caution">
    <text evidence="2">The sequence shown here is derived from an EMBL/GenBank/DDBJ whole genome shotgun (WGS) entry which is preliminary data.</text>
</comment>
<evidence type="ECO:0000313" key="2">
    <source>
        <dbReference type="EMBL" id="GFN99723.1"/>
    </source>
</evidence>
<feature type="compositionally biased region" description="Low complexity" evidence="1">
    <location>
        <begin position="118"/>
        <end position="127"/>
    </location>
</feature>
<feature type="region of interest" description="Disordered" evidence="1">
    <location>
        <begin position="1"/>
        <end position="53"/>
    </location>
</feature>
<dbReference type="AlphaFoldDB" id="A0AAV3ZZC1"/>
<feature type="compositionally biased region" description="Polar residues" evidence="1">
    <location>
        <begin position="28"/>
        <end position="38"/>
    </location>
</feature>
<keyword evidence="3" id="KW-1185">Reference proteome</keyword>
<feature type="region of interest" description="Disordered" evidence="1">
    <location>
        <begin position="74"/>
        <end position="127"/>
    </location>
</feature>
<feature type="region of interest" description="Disordered" evidence="1">
    <location>
        <begin position="183"/>
        <end position="209"/>
    </location>
</feature>
<gene>
    <name evidence="2" type="ORF">PoB_002622900</name>
</gene>
<dbReference type="Proteomes" id="UP000735302">
    <property type="component" value="Unassembled WGS sequence"/>
</dbReference>
<evidence type="ECO:0000256" key="1">
    <source>
        <dbReference type="SAM" id="MobiDB-lite"/>
    </source>
</evidence>
<dbReference type="EMBL" id="BLXT01003024">
    <property type="protein sequence ID" value="GFN99723.1"/>
    <property type="molecule type" value="Genomic_DNA"/>
</dbReference>
<name>A0AAV3ZZC1_9GAST</name>
<reference evidence="2 3" key="1">
    <citation type="journal article" date="2021" name="Elife">
        <title>Chloroplast acquisition without the gene transfer in kleptoplastic sea slugs, Plakobranchus ocellatus.</title>
        <authorList>
            <person name="Maeda T."/>
            <person name="Takahashi S."/>
            <person name="Yoshida T."/>
            <person name="Shimamura S."/>
            <person name="Takaki Y."/>
            <person name="Nagai Y."/>
            <person name="Toyoda A."/>
            <person name="Suzuki Y."/>
            <person name="Arimoto A."/>
            <person name="Ishii H."/>
            <person name="Satoh N."/>
            <person name="Nishiyama T."/>
            <person name="Hasebe M."/>
            <person name="Maruyama T."/>
            <person name="Minagawa J."/>
            <person name="Obokata J."/>
            <person name="Shigenobu S."/>
        </authorList>
    </citation>
    <scope>NUCLEOTIDE SEQUENCE [LARGE SCALE GENOMIC DNA]</scope>
</reference>
<evidence type="ECO:0000313" key="3">
    <source>
        <dbReference type="Proteomes" id="UP000735302"/>
    </source>
</evidence>
<accession>A0AAV3ZZC1</accession>